<sequence length="116" mass="13916">MTYKYSQYFYTDAEGTRKKHPFRRPCERCGDYFRPEGSHGRFCKKCLIIKRREGNDKRNRNYPFCSDCGAKCMGKFQIEARKNVFYPFCSNCFVKCELMNLKQIRARIRNKVVPLK</sequence>
<comment type="caution">
    <text evidence="1">The sequence shown here is derived from an EMBL/GenBank/DDBJ whole genome shotgun (WGS) entry which is preliminary data.</text>
</comment>
<accession>A0A0F9SKY9</accession>
<gene>
    <name evidence="1" type="ORF">LCGC14_0439430</name>
</gene>
<dbReference type="EMBL" id="LAZR01000422">
    <property type="protein sequence ID" value="KKN69640.1"/>
    <property type="molecule type" value="Genomic_DNA"/>
</dbReference>
<dbReference type="AlphaFoldDB" id="A0A0F9SKY9"/>
<reference evidence="1" key="1">
    <citation type="journal article" date="2015" name="Nature">
        <title>Complex archaea that bridge the gap between prokaryotes and eukaryotes.</title>
        <authorList>
            <person name="Spang A."/>
            <person name="Saw J.H."/>
            <person name="Jorgensen S.L."/>
            <person name="Zaremba-Niedzwiedzka K."/>
            <person name="Martijn J."/>
            <person name="Lind A.E."/>
            <person name="van Eijk R."/>
            <person name="Schleper C."/>
            <person name="Guy L."/>
            <person name="Ettema T.J."/>
        </authorList>
    </citation>
    <scope>NUCLEOTIDE SEQUENCE</scope>
</reference>
<evidence type="ECO:0000313" key="1">
    <source>
        <dbReference type="EMBL" id="KKN69640.1"/>
    </source>
</evidence>
<organism evidence="1">
    <name type="scientific">marine sediment metagenome</name>
    <dbReference type="NCBI Taxonomy" id="412755"/>
    <lineage>
        <taxon>unclassified sequences</taxon>
        <taxon>metagenomes</taxon>
        <taxon>ecological metagenomes</taxon>
    </lineage>
</organism>
<proteinExistence type="predicted"/>
<protein>
    <submittedName>
        <fullName evidence="1">Uncharacterized protein</fullName>
    </submittedName>
</protein>
<name>A0A0F9SKY9_9ZZZZ</name>